<feature type="transmembrane region" description="Helical" evidence="1">
    <location>
        <begin position="470"/>
        <end position="495"/>
    </location>
</feature>
<gene>
    <name evidence="2" type="ORF">GAN59_13460</name>
</gene>
<name>A0A6I0S9F1_BACT4</name>
<dbReference type="InterPro" id="IPR027463">
    <property type="entry name" value="AcrB_DN_DC_subdom"/>
</dbReference>
<feature type="transmembrane region" description="Helical" evidence="1">
    <location>
        <begin position="390"/>
        <end position="414"/>
    </location>
</feature>
<keyword evidence="1" id="KW-0472">Membrane</keyword>
<dbReference type="PRINTS" id="PR00702">
    <property type="entry name" value="ACRIFLAVINRP"/>
</dbReference>
<feature type="transmembrane region" description="Helical" evidence="1">
    <location>
        <begin position="435"/>
        <end position="458"/>
    </location>
</feature>
<feature type="transmembrane region" description="Helical" evidence="1">
    <location>
        <begin position="338"/>
        <end position="357"/>
    </location>
</feature>
<feature type="transmembrane region" description="Helical" evidence="1">
    <location>
        <begin position="897"/>
        <end position="917"/>
    </location>
</feature>
<organism evidence="2 3">
    <name type="scientific">Bacteroides thetaiotaomicron</name>
    <dbReference type="NCBI Taxonomy" id="818"/>
    <lineage>
        <taxon>Bacteria</taxon>
        <taxon>Pseudomonadati</taxon>
        <taxon>Bacteroidota</taxon>
        <taxon>Bacteroidia</taxon>
        <taxon>Bacteroidales</taxon>
        <taxon>Bacteroidaceae</taxon>
        <taxon>Bacteroides</taxon>
    </lineage>
</organism>
<dbReference type="SUPFAM" id="SSF82714">
    <property type="entry name" value="Multidrug efflux transporter AcrB TolC docking domain, DN and DC subdomains"/>
    <property type="match status" value="2"/>
</dbReference>
<dbReference type="Proteomes" id="UP000488521">
    <property type="component" value="Unassembled WGS sequence"/>
</dbReference>
<comment type="caution">
    <text evidence="2">The sequence shown here is derived from an EMBL/GenBank/DDBJ whole genome shotgun (WGS) entry which is preliminary data.</text>
</comment>
<sequence>MNIRTFIDRPLLSGAISVFIVIIGGISLLTLPVEKYPDIAPPTIYVIATYPGASAEALQKSVVAPLEEAINGVENMIYMTSSASNSGLAEIYVYFAQGTNADMAAVNVQNRVSQANGLIPAEVLQIGVTTMKQQPGILRTVALESPGGTYDEPFLANYFINSLKPELLRITGVGNVQVFGAPYSLRIWLKPELMAQYKVVPSDISAMLKEQNIEASVGALGESSKNVFQYTLRYTGRKTEVAQFENMVIKTLADGEELRLKDVAGVELGQSEYNFTNTINSHPGTMAMITQVAGSNATQINNQIDELFNGLKKTLPKDIEIVTFENTNDFLFASINEVVVSLTIAIVLVLLVVYFFLQDFRATLIPTIGIIVSLIGTFAFVSIAGFSLNLLTLFALVLVIGTVVDNSIVVVEAVQARFDSGYKSAYQASIDAMKGLTAALFTTTLVFMVIFIPVSFIGGTSGEFYKQFGLTMAVSVGISFVSALTLSPALCAFILRPNPEDGQGSSFARKVRTAYHTSFNALMKRYTGAAMLFIHKKWLVGASIALTTVLLVVLMNTTKTGFIPNEDTGIIYVDISTPAGYSLAKTDQVLDQIVDQVDDIEVIQSVAKVGGYGLLSGTGVNMGTLFIQLKNWDDRKGTENSVDAVIEEIYNRTASIKSAKVYALAPSMIPGYGNGGGFEFSIQNRGSADIATFYKVAQNYLTRLRERSEISEAYTSYNINYPQFSVDVDASKCKRMGISPADVLSELGAYYGGAYVSNFNKFSKVYRVMIQAKPELRDDMQSLDNIFIRSGEEEMVPVSQFVTINKEYKPMSLSRFNMYDNIAVNGNFATGYSSGEAIKAIREVAAKELPVGYSVDFSGLTREQSKGGNNATIIFVICIVFVYLVMVALYESLFIPLAVILSIPFGLFGCFLCAKFFGIENNIYLQVGLIMLIGLLAKTAILLTEYATQCRQAGMSLKQSAFFAAKMRLRPILMTSLTMVFGMLPLVFASGVGANGSQTIGVGAVGGMLIGTFGLLFIVPALFVIFQALQEKFKPIVFKESSDPLILNELKLINEKNNK</sequence>
<dbReference type="SUPFAM" id="SSF82693">
    <property type="entry name" value="Multidrug efflux transporter AcrB pore domain, PN1, PN2, PC1 and PC2 subdomains"/>
    <property type="match status" value="4"/>
</dbReference>
<reference evidence="2 3" key="1">
    <citation type="journal article" date="2019" name="Nat. Med.">
        <title>A library of human gut bacterial isolates paired with longitudinal multiomics data enables mechanistic microbiome research.</title>
        <authorList>
            <person name="Poyet M."/>
            <person name="Groussin M."/>
            <person name="Gibbons S.M."/>
            <person name="Avila-Pacheco J."/>
            <person name="Jiang X."/>
            <person name="Kearney S.M."/>
            <person name="Perrotta A.R."/>
            <person name="Berdy B."/>
            <person name="Zhao S."/>
            <person name="Lieberman T.D."/>
            <person name="Swanson P.K."/>
            <person name="Smith M."/>
            <person name="Roesemann S."/>
            <person name="Alexander J.E."/>
            <person name="Rich S.A."/>
            <person name="Livny J."/>
            <person name="Vlamakis H."/>
            <person name="Clish C."/>
            <person name="Bullock K."/>
            <person name="Deik A."/>
            <person name="Scott J."/>
            <person name="Pierce K.A."/>
            <person name="Xavier R.J."/>
            <person name="Alm E.J."/>
        </authorList>
    </citation>
    <scope>NUCLEOTIDE SEQUENCE [LARGE SCALE GENOMIC DNA]</scope>
    <source>
        <strain evidence="2 3">BIOML-A156</strain>
    </source>
</reference>
<evidence type="ECO:0000313" key="3">
    <source>
        <dbReference type="Proteomes" id="UP000488521"/>
    </source>
</evidence>
<feature type="transmembrane region" description="Helical" evidence="1">
    <location>
        <begin position="923"/>
        <end position="948"/>
    </location>
</feature>
<dbReference type="PANTHER" id="PTHR32063:SF9">
    <property type="entry name" value="SIMILAR TO MULTIDRUG RESISTANCE PROTEIN MEXB"/>
    <property type="match status" value="1"/>
</dbReference>
<dbReference type="Gene3D" id="3.30.70.1440">
    <property type="entry name" value="Multidrug efflux transporter AcrB pore domain"/>
    <property type="match status" value="1"/>
</dbReference>
<feature type="transmembrane region" description="Helical" evidence="1">
    <location>
        <begin position="538"/>
        <end position="555"/>
    </location>
</feature>
<evidence type="ECO:0000256" key="1">
    <source>
        <dbReference type="SAM" id="Phobius"/>
    </source>
</evidence>
<dbReference type="Gene3D" id="3.30.70.1320">
    <property type="entry name" value="Multidrug efflux transporter AcrB pore domain like"/>
    <property type="match status" value="1"/>
</dbReference>
<feature type="transmembrane region" description="Helical" evidence="1">
    <location>
        <begin position="969"/>
        <end position="988"/>
    </location>
</feature>
<dbReference type="SUPFAM" id="SSF82866">
    <property type="entry name" value="Multidrug efflux transporter AcrB transmembrane domain"/>
    <property type="match status" value="2"/>
</dbReference>
<dbReference type="GO" id="GO:0005886">
    <property type="term" value="C:plasma membrane"/>
    <property type="evidence" value="ECO:0007669"/>
    <property type="project" value="TreeGrafter"/>
</dbReference>
<feature type="transmembrane region" description="Helical" evidence="1">
    <location>
        <begin position="364"/>
        <end position="384"/>
    </location>
</feature>
<dbReference type="InterPro" id="IPR001036">
    <property type="entry name" value="Acrflvin-R"/>
</dbReference>
<dbReference type="Pfam" id="PF00873">
    <property type="entry name" value="ACR_tran"/>
    <property type="match status" value="1"/>
</dbReference>
<dbReference type="RefSeq" id="WP_373251944.1">
    <property type="nucleotide sequence ID" value="NZ_CAXTFL010000015.1"/>
</dbReference>
<evidence type="ECO:0000313" key="2">
    <source>
        <dbReference type="EMBL" id="KAB4473371.1"/>
    </source>
</evidence>
<protein>
    <submittedName>
        <fullName evidence="2">Efflux RND transporter permease subunit</fullName>
    </submittedName>
</protein>
<dbReference type="AlphaFoldDB" id="A0A6I0S9F1"/>
<dbReference type="EMBL" id="WCRS01000008">
    <property type="protein sequence ID" value="KAB4473371.1"/>
    <property type="molecule type" value="Genomic_DNA"/>
</dbReference>
<dbReference type="FunFam" id="3.30.70.1430:FF:000001">
    <property type="entry name" value="Efflux pump membrane transporter"/>
    <property type="match status" value="1"/>
</dbReference>
<dbReference type="Gene3D" id="3.30.70.1430">
    <property type="entry name" value="Multidrug efflux transporter AcrB pore domain"/>
    <property type="match status" value="2"/>
</dbReference>
<feature type="transmembrane region" description="Helical" evidence="1">
    <location>
        <begin position="1000"/>
        <end position="1026"/>
    </location>
</feature>
<keyword evidence="1" id="KW-0812">Transmembrane</keyword>
<feature type="transmembrane region" description="Helical" evidence="1">
    <location>
        <begin position="871"/>
        <end position="890"/>
    </location>
</feature>
<dbReference type="Gene3D" id="3.30.2090.10">
    <property type="entry name" value="Multidrug efflux transporter AcrB TolC docking domain, DN and DC subdomains"/>
    <property type="match status" value="2"/>
</dbReference>
<keyword evidence="1" id="KW-1133">Transmembrane helix</keyword>
<proteinExistence type="predicted"/>
<accession>A0A6I0S9F1</accession>
<dbReference type="PANTHER" id="PTHR32063">
    <property type="match status" value="1"/>
</dbReference>
<dbReference type="GO" id="GO:0042910">
    <property type="term" value="F:xenobiotic transmembrane transporter activity"/>
    <property type="evidence" value="ECO:0007669"/>
    <property type="project" value="TreeGrafter"/>
</dbReference>
<feature type="transmembrane region" description="Helical" evidence="1">
    <location>
        <begin position="12"/>
        <end position="33"/>
    </location>
</feature>
<dbReference type="Gene3D" id="1.20.1640.10">
    <property type="entry name" value="Multidrug efflux transporter AcrB transmembrane domain"/>
    <property type="match status" value="2"/>
</dbReference>